<dbReference type="UniPathway" id="UPA00241">
    <property type="reaction ID" value="UER00356"/>
</dbReference>
<dbReference type="PANTHER" id="PTHR10695:SF46">
    <property type="entry name" value="BIFUNCTIONAL COENZYME A SYNTHASE-RELATED"/>
    <property type="match status" value="1"/>
</dbReference>
<dbReference type="Pfam" id="PF01121">
    <property type="entry name" value="CoaE"/>
    <property type="match status" value="1"/>
</dbReference>
<keyword evidence="5 7" id="KW-0808">Transferase</keyword>
<dbReference type="STRING" id="1851544.ODI_03067"/>
<reference evidence="7 9" key="1">
    <citation type="submission" date="2016-06" db="EMBL/GenBank/DDBJ databases">
        <authorList>
            <person name="Kjaerup R.B."/>
            <person name="Dalgaard T.S."/>
            <person name="Juul-Madsen H.R."/>
        </authorList>
    </citation>
    <scope>NUCLEOTIDE SEQUENCE [LARGE SCALE GENOMIC DNA]</scope>
    <source>
        <strain evidence="7">Orrdi1</strain>
    </source>
</reference>
<evidence type="ECO:0000256" key="5">
    <source>
        <dbReference type="HAMAP-Rule" id="MF_00376"/>
    </source>
</evidence>
<evidence type="ECO:0000313" key="8">
    <source>
        <dbReference type="EMBL" id="SOE52245.1"/>
    </source>
</evidence>
<keyword evidence="5 7" id="KW-0418">Kinase</keyword>
<comment type="subcellular location">
    <subcellularLocation>
        <location evidence="5">Cytoplasm</location>
    </subcellularLocation>
</comment>
<dbReference type="Proteomes" id="UP000078558">
    <property type="component" value="Chromosome I"/>
</dbReference>
<evidence type="ECO:0000256" key="6">
    <source>
        <dbReference type="NCBIfam" id="TIGR00152"/>
    </source>
</evidence>
<comment type="similarity">
    <text evidence="1 5">Belongs to the CoaE family.</text>
</comment>
<evidence type="ECO:0000256" key="1">
    <source>
        <dbReference type="ARBA" id="ARBA00009018"/>
    </source>
</evidence>
<dbReference type="AlphaFoldDB" id="A0A1C3JYV5"/>
<keyword evidence="4 5" id="KW-0173">Coenzyme A biosynthesis</keyword>
<accession>A0A1C3JYV5</accession>
<dbReference type="KEGG" id="odi:ODI_R4020"/>
<dbReference type="NCBIfam" id="TIGR00152">
    <property type="entry name" value="dephospho-CoA kinase"/>
    <property type="match status" value="1"/>
</dbReference>
<evidence type="ECO:0000256" key="2">
    <source>
        <dbReference type="ARBA" id="ARBA00022741"/>
    </source>
</evidence>
<keyword evidence="9" id="KW-1185">Reference proteome</keyword>
<protein>
    <recommendedName>
        <fullName evidence="5 6">Dephospho-CoA kinase</fullName>
        <ecNumber evidence="5 6">2.7.1.24</ecNumber>
    </recommendedName>
    <alternativeName>
        <fullName evidence="5">Dephosphocoenzyme A kinase</fullName>
    </alternativeName>
</protein>
<dbReference type="SUPFAM" id="SSF52540">
    <property type="entry name" value="P-loop containing nucleoside triphosphate hydrolases"/>
    <property type="match status" value="1"/>
</dbReference>
<dbReference type="InterPro" id="IPR001977">
    <property type="entry name" value="Depp_CoAkinase"/>
</dbReference>
<dbReference type="EMBL" id="LT907988">
    <property type="protein sequence ID" value="SOE52245.1"/>
    <property type="molecule type" value="Genomic_DNA"/>
</dbReference>
<sequence>MDANDPASAQGKLAIGLTGGIGSGKTRVADLLAQWGASVIDTDLIAHALTGPGGEAMPALRDAFGPDIVAADGAMDRAAMRERVFADPGARQRLEAVLHPLIGARAAAEGAQAQGDYVVYVVPLLVESGRWRERVARICVVDCEPETQVARVRTRSGLTIDTIRRIMAAQATREARLAAADDVIVNVAATTPQELASRTFELHECWRELARSTRRSAS</sequence>
<name>A0A1C3JYV5_9BURK</name>
<dbReference type="EMBL" id="FLRC01000009">
    <property type="protein sequence ID" value="SBT24441.1"/>
    <property type="molecule type" value="Genomic_DNA"/>
</dbReference>
<dbReference type="RefSeq" id="WP_067750641.1">
    <property type="nucleotide sequence ID" value="NZ_LT907988.1"/>
</dbReference>
<dbReference type="InterPro" id="IPR027417">
    <property type="entry name" value="P-loop_NTPase"/>
</dbReference>
<dbReference type="EC" id="2.7.1.24" evidence="5 6"/>
<comment type="pathway">
    <text evidence="5">Cofactor biosynthesis; coenzyme A biosynthesis; CoA from (R)-pantothenate: step 5/5.</text>
</comment>
<dbReference type="GO" id="GO:0004140">
    <property type="term" value="F:dephospho-CoA kinase activity"/>
    <property type="evidence" value="ECO:0007669"/>
    <property type="project" value="UniProtKB-UniRule"/>
</dbReference>
<feature type="binding site" evidence="5">
    <location>
        <begin position="22"/>
        <end position="27"/>
    </location>
    <ligand>
        <name>ATP</name>
        <dbReference type="ChEBI" id="CHEBI:30616"/>
    </ligand>
</feature>
<organism evidence="7 9">
    <name type="scientific">Orrella dioscoreae</name>
    <dbReference type="NCBI Taxonomy" id="1851544"/>
    <lineage>
        <taxon>Bacteria</taxon>
        <taxon>Pseudomonadati</taxon>
        <taxon>Pseudomonadota</taxon>
        <taxon>Betaproteobacteria</taxon>
        <taxon>Burkholderiales</taxon>
        <taxon>Alcaligenaceae</taxon>
        <taxon>Orrella</taxon>
    </lineage>
</organism>
<dbReference type="GO" id="GO:0015937">
    <property type="term" value="P:coenzyme A biosynthetic process"/>
    <property type="evidence" value="ECO:0007669"/>
    <property type="project" value="UniProtKB-UniRule"/>
</dbReference>
<evidence type="ECO:0000256" key="3">
    <source>
        <dbReference type="ARBA" id="ARBA00022840"/>
    </source>
</evidence>
<dbReference type="GO" id="GO:0005737">
    <property type="term" value="C:cytoplasm"/>
    <property type="evidence" value="ECO:0007669"/>
    <property type="project" value="UniProtKB-SubCell"/>
</dbReference>
<dbReference type="PROSITE" id="PS51219">
    <property type="entry name" value="DPCK"/>
    <property type="match status" value="1"/>
</dbReference>
<gene>
    <name evidence="5" type="primary">coaE</name>
    <name evidence="7" type="ORF">ODI_03067</name>
    <name evidence="8" type="ORF">ODI_R4020</name>
</gene>
<evidence type="ECO:0000256" key="4">
    <source>
        <dbReference type="ARBA" id="ARBA00022993"/>
    </source>
</evidence>
<proteinExistence type="inferred from homology"/>
<dbReference type="GO" id="GO:0005524">
    <property type="term" value="F:ATP binding"/>
    <property type="evidence" value="ECO:0007669"/>
    <property type="project" value="UniProtKB-UniRule"/>
</dbReference>
<dbReference type="OrthoDB" id="9812943at2"/>
<keyword evidence="5" id="KW-0963">Cytoplasm</keyword>
<dbReference type="HAMAP" id="MF_00376">
    <property type="entry name" value="Dephospho_CoA_kinase"/>
    <property type="match status" value="1"/>
</dbReference>
<keyword evidence="2 5" id="KW-0547">Nucleotide-binding</keyword>
<dbReference type="PANTHER" id="PTHR10695">
    <property type="entry name" value="DEPHOSPHO-COA KINASE-RELATED"/>
    <property type="match status" value="1"/>
</dbReference>
<comment type="function">
    <text evidence="5">Catalyzes the phosphorylation of the 3'-hydroxyl group of dephosphocoenzyme A to form coenzyme A.</text>
</comment>
<dbReference type="CDD" id="cd02022">
    <property type="entry name" value="DPCK"/>
    <property type="match status" value="1"/>
</dbReference>
<keyword evidence="3 5" id="KW-0067">ATP-binding</keyword>
<evidence type="ECO:0000313" key="9">
    <source>
        <dbReference type="Proteomes" id="UP000078558"/>
    </source>
</evidence>
<dbReference type="Gene3D" id="3.40.50.300">
    <property type="entry name" value="P-loop containing nucleotide triphosphate hydrolases"/>
    <property type="match status" value="1"/>
</dbReference>
<comment type="catalytic activity">
    <reaction evidence="5">
        <text>3'-dephospho-CoA + ATP = ADP + CoA + H(+)</text>
        <dbReference type="Rhea" id="RHEA:18245"/>
        <dbReference type="ChEBI" id="CHEBI:15378"/>
        <dbReference type="ChEBI" id="CHEBI:30616"/>
        <dbReference type="ChEBI" id="CHEBI:57287"/>
        <dbReference type="ChEBI" id="CHEBI:57328"/>
        <dbReference type="ChEBI" id="CHEBI:456216"/>
        <dbReference type="EC" id="2.7.1.24"/>
    </reaction>
</comment>
<reference evidence="8 9" key="2">
    <citation type="submission" date="2017-08" db="EMBL/GenBank/DDBJ databases">
        <authorList>
            <person name="de Groot N.N."/>
        </authorList>
    </citation>
    <scope>NUCLEOTIDE SEQUENCE [LARGE SCALE GENOMIC DNA]</scope>
    <source>
        <strain evidence="8">Orrdi1</strain>
    </source>
</reference>
<evidence type="ECO:0000313" key="7">
    <source>
        <dbReference type="EMBL" id="SBT24441.1"/>
    </source>
</evidence>